<dbReference type="Proteomes" id="UP000284706">
    <property type="component" value="Unassembled WGS sequence"/>
</dbReference>
<keyword evidence="8" id="KW-1185">Reference proteome</keyword>
<evidence type="ECO:0000313" key="7">
    <source>
        <dbReference type="EMBL" id="PPQ98164.1"/>
    </source>
</evidence>
<sequence length="332" mass="36321">MDEPSQGGAQDLSWNNVAIALAFILFDVGVSTVFRLGVGLSLLIAALRCIGQLGVVASILQQVFDNENPWLVAFICFVLNFLGTIETVINKSPRRFRHMVNLVLSSSPRIHSEDGTPQFPSVLTAMIGSTIPIAILGSRFAMSMEQFWKPIQFIPIVGMLCGATISGIVIAVSFILKELQENRDKVETYLAFGASRTEACRPIVVQALKLALTHPINQMSVLGIIAIPGMMTGAILGGSSVHQAAKLQMIIMFMITASTTLASVFVSLAAIAVTVDKEHRIRGDRIESNGNSWFNIKHWNLKKTMRCFGRILRSGWSKEEHGTPGERQRLLA</sequence>
<comment type="subcellular location">
    <subcellularLocation>
        <location evidence="1">Membrane</location>
        <topology evidence="1">Multi-pass membrane protein</topology>
    </subcellularLocation>
</comment>
<dbReference type="PANTHER" id="PTHR30028:SF0">
    <property type="entry name" value="PROTEIN ALUMINUM SENSITIVE 3"/>
    <property type="match status" value="1"/>
</dbReference>
<dbReference type="OrthoDB" id="432685at2759"/>
<evidence type="ECO:0000256" key="3">
    <source>
        <dbReference type="ARBA" id="ARBA00022692"/>
    </source>
</evidence>
<comment type="similarity">
    <text evidence="2">Belongs to the UPF0014 family.</text>
</comment>
<gene>
    <name evidence="7" type="ORF">CVT26_003210</name>
</gene>
<accession>A0A409Y555</accession>
<dbReference type="PANTHER" id="PTHR30028">
    <property type="entry name" value="UPF0014 INNER MEMBRANE PROTEIN YBBM-RELATED"/>
    <property type="match status" value="1"/>
</dbReference>
<dbReference type="Pfam" id="PF03649">
    <property type="entry name" value="UPF0014"/>
    <property type="match status" value="1"/>
</dbReference>
<comment type="caution">
    <text evidence="7">The sequence shown here is derived from an EMBL/GenBank/DDBJ whole genome shotgun (WGS) entry which is preliminary data.</text>
</comment>
<feature type="transmembrane region" description="Helical" evidence="6">
    <location>
        <begin position="12"/>
        <end position="30"/>
    </location>
</feature>
<evidence type="ECO:0000256" key="6">
    <source>
        <dbReference type="SAM" id="Phobius"/>
    </source>
</evidence>
<feature type="transmembrane region" description="Helical" evidence="6">
    <location>
        <begin position="119"/>
        <end position="141"/>
    </location>
</feature>
<proteinExistence type="inferred from homology"/>
<feature type="transmembrane region" description="Helical" evidence="6">
    <location>
        <begin position="250"/>
        <end position="275"/>
    </location>
</feature>
<name>A0A409Y555_9AGAR</name>
<evidence type="ECO:0000313" key="8">
    <source>
        <dbReference type="Proteomes" id="UP000284706"/>
    </source>
</evidence>
<dbReference type="EMBL" id="NHYE01001141">
    <property type="protein sequence ID" value="PPQ98164.1"/>
    <property type="molecule type" value="Genomic_DNA"/>
</dbReference>
<evidence type="ECO:0000256" key="2">
    <source>
        <dbReference type="ARBA" id="ARBA00005268"/>
    </source>
</evidence>
<keyword evidence="4 6" id="KW-1133">Transmembrane helix</keyword>
<keyword evidence="5 6" id="KW-0472">Membrane</keyword>
<dbReference type="InterPro" id="IPR005226">
    <property type="entry name" value="UPF0014_fam"/>
</dbReference>
<evidence type="ECO:0000256" key="5">
    <source>
        <dbReference type="ARBA" id="ARBA00023136"/>
    </source>
</evidence>
<feature type="transmembrane region" description="Helical" evidence="6">
    <location>
        <begin position="153"/>
        <end position="176"/>
    </location>
</feature>
<protein>
    <submittedName>
        <fullName evidence="7">Uncharacterized protein</fullName>
    </submittedName>
</protein>
<evidence type="ECO:0000256" key="4">
    <source>
        <dbReference type="ARBA" id="ARBA00022989"/>
    </source>
</evidence>
<dbReference type="InParanoid" id="A0A409Y555"/>
<feature type="transmembrane region" description="Helical" evidence="6">
    <location>
        <begin position="219"/>
        <end position="238"/>
    </location>
</feature>
<keyword evidence="3 6" id="KW-0812">Transmembrane</keyword>
<organism evidence="7 8">
    <name type="scientific">Gymnopilus dilepis</name>
    <dbReference type="NCBI Taxonomy" id="231916"/>
    <lineage>
        <taxon>Eukaryota</taxon>
        <taxon>Fungi</taxon>
        <taxon>Dikarya</taxon>
        <taxon>Basidiomycota</taxon>
        <taxon>Agaricomycotina</taxon>
        <taxon>Agaricomycetes</taxon>
        <taxon>Agaricomycetidae</taxon>
        <taxon>Agaricales</taxon>
        <taxon>Agaricineae</taxon>
        <taxon>Hymenogastraceae</taxon>
        <taxon>Gymnopilus</taxon>
    </lineage>
</organism>
<evidence type="ECO:0000256" key="1">
    <source>
        <dbReference type="ARBA" id="ARBA00004141"/>
    </source>
</evidence>
<dbReference type="AlphaFoldDB" id="A0A409Y555"/>
<reference evidence="7 8" key="1">
    <citation type="journal article" date="2018" name="Evol. Lett.">
        <title>Horizontal gene cluster transfer increased hallucinogenic mushroom diversity.</title>
        <authorList>
            <person name="Reynolds H.T."/>
            <person name="Vijayakumar V."/>
            <person name="Gluck-Thaler E."/>
            <person name="Korotkin H.B."/>
            <person name="Matheny P.B."/>
            <person name="Slot J.C."/>
        </authorList>
    </citation>
    <scope>NUCLEOTIDE SEQUENCE [LARGE SCALE GENOMIC DNA]</scope>
    <source>
        <strain evidence="7 8">SRW20</strain>
    </source>
</reference>
<dbReference type="GO" id="GO:0005886">
    <property type="term" value="C:plasma membrane"/>
    <property type="evidence" value="ECO:0007669"/>
    <property type="project" value="TreeGrafter"/>
</dbReference>
<feature type="transmembrane region" description="Helical" evidence="6">
    <location>
        <begin position="70"/>
        <end position="89"/>
    </location>
</feature>